<name>A0A158DYQ1_9BURK</name>
<keyword evidence="2" id="KW-1185">Reference proteome</keyword>
<protein>
    <submittedName>
        <fullName evidence="1">Uncharacterized protein</fullName>
    </submittedName>
</protein>
<dbReference type="Proteomes" id="UP000054978">
    <property type="component" value="Unassembled WGS sequence"/>
</dbReference>
<sequence length="519" mass="55615">MSPNAEVFRLKSMCRPDQKDHIMNESRQAPAQASEAPDSCAAGKRNRYFRSKQMRAGDFSLEQRYGIGRRRMLTRAIAGWGVACGFELTSSDEKGGTNRTLACGTGLALDRHGRELVRMAAGPLALCDVLLLGDLQKIADDKARAAASGTQAPASDPVDFKCLLQAHYSERNVDRVRTDDGCGCGEDEWNHVCETLTFSLAMLACGRCESSEDGCMSCGCCVAAPAQPPDAGHDANPETTGDAPVQLPADATPLDRGPHGCLCEWQTHRPVSDGSGDLCTCEGAAIAIEDGVPLACVTIRFDECGCPVIVSIDDACGPRRLVKTNDLLFDLIRGCDLTRIVDVSWKKWHRKGEVMPWTDFQAYFPSPSDSARQPRAPVGPVRTGFSMTFSGPVMVDTLTPDCVKVSVRVAEHRGGWIESDQMPVVDLAAADPSSGDPDGTTRSVSLVVGGPWCRDEIWNGPSELDCEVACVEIQVFGDFILDCRGQAVDANPVGLRAAPSGNGTPGGTYLSLFRIAPRG</sequence>
<dbReference type="EMBL" id="FCOB02000041">
    <property type="protein sequence ID" value="SAK99742.1"/>
    <property type="molecule type" value="Genomic_DNA"/>
</dbReference>
<evidence type="ECO:0000313" key="2">
    <source>
        <dbReference type="Proteomes" id="UP000054978"/>
    </source>
</evidence>
<comment type="caution">
    <text evidence="1">The sequence shown here is derived from an EMBL/GenBank/DDBJ whole genome shotgun (WGS) entry which is preliminary data.</text>
</comment>
<dbReference type="STRING" id="1777144.AWB83_06136"/>
<reference evidence="1" key="1">
    <citation type="submission" date="2016-01" db="EMBL/GenBank/DDBJ databases">
        <authorList>
            <person name="Peeters C."/>
        </authorList>
    </citation>
    <scope>NUCLEOTIDE SEQUENCE [LARGE SCALE GENOMIC DNA]</scope>
    <source>
        <strain evidence="1">LMG 29326</strain>
    </source>
</reference>
<proteinExistence type="predicted"/>
<dbReference type="AlphaFoldDB" id="A0A158DYQ1"/>
<organism evidence="1 2">
    <name type="scientific">Caballeronia ptereochthonis</name>
    <dbReference type="NCBI Taxonomy" id="1777144"/>
    <lineage>
        <taxon>Bacteria</taxon>
        <taxon>Pseudomonadati</taxon>
        <taxon>Pseudomonadota</taxon>
        <taxon>Betaproteobacteria</taxon>
        <taxon>Burkholderiales</taxon>
        <taxon>Burkholderiaceae</taxon>
        <taxon>Caballeronia</taxon>
    </lineage>
</organism>
<accession>A0A158DYQ1</accession>
<gene>
    <name evidence="1" type="ORF">AWB83_06136</name>
</gene>
<evidence type="ECO:0000313" key="1">
    <source>
        <dbReference type="EMBL" id="SAK99742.1"/>
    </source>
</evidence>